<dbReference type="AlphaFoldDB" id="A0A8J3TFN7"/>
<dbReference type="SUPFAM" id="SSF47413">
    <property type="entry name" value="lambda repressor-like DNA-binding domains"/>
    <property type="match status" value="1"/>
</dbReference>
<evidence type="ECO:0000259" key="2">
    <source>
        <dbReference type="PROSITE" id="PS50943"/>
    </source>
</evidence>
<dbReference type="SMART" id="SM00530">
    <property type="entry name" value="HTH_XRE"/>
    <property type="match status" value="1"/>
</dbReference>
<feature type="region of interest" description="Disordered" evidence="1">
    <location>
        <begin position="139"/>
        <end position="175"/>
    </location>
</feature>
<dbReference type="Proteomes" id="UP000599074">
    <property type="component" value="Unassembled WGS sequence"/>
</dbReference>
<dbReference type="InterPro" id="IPR001387">
    <property type="entry name" value="Cro/C1-type_HTH"/>
</dbReference>
<dbReference type="CDD" id="cd00093">
    <property type="entry name" value="HTH_XRE"/>
    <property type="match status" value="1"/>
</dbReference>
<dbReference type="GO" id="GO:0003677">
    <property type="term" value="F:DNA binding"/>
    <property type="evidence" value="ECO:0007669"/>
    <property type="project" value="InterPro"/>
</dbReference>
<comment type="caution">
    <text evidence="3">The sequence shown here is derived from an EMBL/GenBank/DDBJ whole genome shotgun (WGS) entry which is preliminary data.</text>
</comment>
<dbReference type="Pfam" id="PF13560">
    <property type="entry name" value="HTH_31"/>
    <property type="match status" value="1"/>
</dbReference>
<reference evidence="3" key="1">
    <citation type="submission" date="2021-01" db="EMBL/GenBank/DDBJ databases">
        <title>Whole genome shotgun sequence of Planosporangium mesophilum NBRC 109066.</title>
        <authorList>
            <person name="Komaki H."/>
            <person name="Tamura T."/>
        </authorList>
    </citation>
    <scope>NUCLEOTIDE SEQUENCE</scope>
    <source>
        <strain evidence="3">NBRC 109066</strain>
    </source>
</reference>
<evidence type="ECO:0000313" key="3">
    <source>
        <dbReference type="EMBL" id="GII24691.1"/>
    </source>
</evidence>
<gene>
    <name evidence="3" type="ORF">Pme01_42880</name>
</gene>
<proteinExistence type="predicted"/>
<feature type="domain" description="HTH cro/C1-type" evidence="2">
    <location>
        <begin position="17"/>
        <end position="72"/>
    </location>
</feature>
<evidence type="ECO:0000256" key="1">
    <source>
        <dbReference type="SAM" id="MobiDB-lite"/>
    </source>
</evidence>
<evidence type="ECO:0000313" key="4">
    <source>
        <dbReference type="Proteomes" id="UP000599074"/>
    </source>
</evidence>
<sequence length="175" mass="18529">MPRTVIDEPDAGLAALLRGFRQRALLTQEELAAQTGLSARTIRRLESSQLLRPRAATIRVLAGHLGLSYTEQCALVVAAVTPSAVEPSEADQPPVPGGPNELPRDIADFTGRSELIAAVSAAVELVRAAAVNDRCALRHRHAGPPGQLADAQQRSVLDMHTGPPSGPSRWESQPG</sequence>
<dbReference type="InterPro" id="IPR010982">
    <property type="entry name" value="Lambda_DNA-bd_dom_sf"/>
</dbReference>
<dbReference type="Gene3D" id="1.10.260.40">
    <property type="entry name" value="lambda repressor-like DNA-binding domains"/>
    <property type="match status" value="1"/>
</dbReference>
<name>A0A8J3TFN7_9ACTN</name>
<accession>A0A8J3TFN7</accession>
<dbReference type="PROSITE" id="PS50943">
    <property type="entry name" value="HTH_CROC1"/>
    <property type="match status" value="1"/>
</dbReference>
<organism evidence="3 4">
    <name type="scientific">Planosporangium mesophilum</name>
    <dbReference type="NCBI Taxonomy" id="689768"/>
    <lineage>
        <taxon>Bacteria</taxon>
        <taxon>Bacillati</taxon>
        <taxon>Actinomycetota</taxon>
        <taxon>Actinomycetes</taxon>
        <taxon>Micromonosporales</taxon>
        <taxon>Micromonosporaceae</taxon>
        <taxon>Planosporangium</taxon>
    </lineage>
</organism>
<dbReference type="RefSeq" id="WP_239088369.1">
    <property type="nucleotide sequence ID" value="NZ_BOON01000040.1"/>
</dbReference>
<dbReference type="EMBL" id="BOON01000040">
    <property type="protein sequence ID" value="GII24691.1"/>
    <property type="molecule type" value="Genomic_DNA"/>
</dbReference>
<keyword evidence="4" id="KW-1185">Reference proteome</keyword>
<protein>
    <recommendedName>
        <fullName evidence="2">HTH cro/C1-type domain-containing protein</fullName>
    </recommendedName>
</protein>